<dbReference type="Gene3D" id="3.40.1190.10">
    <property type="entry name" value="Mur-like, catalytic domain"/>
    <property type="match status" value="1"/>
</dbReference>
<evidence type="ECO:0000256" key="10">
    <source>
        <dbReference type="HAMAP-Rule" id="MF_02019"/>
    </source>
</evidence>
<feature type="domain" description="Mur ligase C-terminal" evidence="14">
    <location>
        <begin position="333"/>
        <end position="473"/>
    </location>
</feature>
<dbReference type="GO" id="GO:0051301">
    <property type="term" value="P:cell division"/>
    <property type="evidence" value="ECO:0007669"/>
    <property type="project" value="UniProtKB-KW"/>
</dbReference>
<dbReference type="Gene3D" id="3.90.190.20">
    <property type="entry name" value="Mur ligase, C-terminal domain"/>
    <property type="match status" value="1"/>
</dbReference>
<keyword evidence="6 10" id="KW-0133">Cell shape</keyword>
<comment type="catalytic activity">
    <reaction evidence="10 11">
        <text>D-alanyl-D-alanine + UDP-N-acetyl-alpha-D-muramoyl-L-alanyl-gamma-D-glutamyl-meso-2,6-diaminopimelate + ATP = UDP-N-acetyl-alpha-D-muramoyl-L-alanyl-gamma-D-glutamyl-meso-2,6-diaminopimeloyl-D-alanyl-D-alanine + ADP + phosphate + H(+)</text>
        <dbReference type="Rhea" id="RHEA:28374"/>
        <dbReference type="ChEBI" id="CHEBI:15378"/>
        <dbReference type="ChEBI" id="CHEBI:30616"/>
        <dbReference type="ChEBI" id="CHEBI:43474"/>
        <dbReference type="ChEBI" id="CHEBI:57822"/>
        <dbReference type="ChEBI" id="CHEBI:61386"/>
        <dbReference type="ChEBI" id="CHEBI:83905"/>
        <dbReference type="ChEBI" id="CHEBI:456216"/>
        <dbReference type="EC" id="6.3.2.10"/>
    </reaction>
</comment>
<keyword evidence="1 10" id="KW-0963">Cytoplasm</keyword>
<feature type="domain" description="Mur ligase central" evidence="15">
    <location>
        <begin position="123"/>
        <end position="309"/>
    </location>
</feature>
<dbReference type="InterPro" id="IPR013221">
    <property type="entry name" value="Mur_ligase_cen"/>
</dbReference>
<dbReference type="Pfam" id="PF01225">
    <property type="entry name" value="Mur_ligase"/>
    <property type="match status" value="1"/>
</dbReference>
<evidence type="ECO:0000259" key="14">
    <source>
        <dbReference type="Pfam" id="PF02875"/>
    </source>
</evidence>
<dbReference type="PANTHER" id="PTHR43024">
    <property type="entry name" value="UDP-N-ACETYLMURAMOYL-TRIPEPTIDE--D-ALANYL-D-ALANINE LIGASE"/>
    <property type="match status" value="1"/>
</dbReference>
<dbReference type="SUPFAM" id="SSF53244">
    <property type="entry name" value="MurD-like peptide ligases, peptide-binding domain"/>
    <property type="match status" value="1"/>
</dbReference>
<dbReference type="Pfam" id="PF02875">
    <property type="entry name" value="Mur_ligase_C"/>
    <property type="match status" value="1"/>
</dbReference>
<reference evidence="16 17" key="1">
    <citation type="submission" date="2016-10" db="EMBL/GenBank/DDBJ databases">
        <authorList>
            <person name="de Groot N.N."/>
        </authorList>
    </citation>
    <scope>NUCLEOTIDE SEQUENCE [LARGE SCALE GENOMIC DNA]</scope>
    <source>
        <strain evidence="16 17">CGMCC 4.3143</strain>
    </source>
</reference>
<dbReference type="InterPro" id="IPR036565">
    <property type="entry name" value="Mur-like_cat_sf"/>
</dbReference>
<evidence type="ECO:0000256" key="3">
    <source>
        <dbReference type="ARBA" id="ARBA00022618"/>
    </source>
</evidence>
<dbReference type="InterPro" id="IPR005863">
    <property type="entry name" value="UDP-N-AcMur_synth"/>
</dbReference>
<evidence type="ECO:0000256" key="2">
    <source>
        <dbReference type="ARBA" id="ARBA00022598"/>
    </source>
</evidence>
<dbReference type="GO" id="GO:0071555">
    <property type="term" value="P:cell wall organization"/>
    <property type="evidence" value="ECO:0007669"/>
    <property type="project" value="UniProtKB-KW"/>
</dbReference>
<dbReference type="Pfam" id="PF08245">
    <property type="entry name" value="Mur_ligase_M"/>
    <property type="match status" value="1"/>
</dbReference>
<dbReference type="InterPro" id="IPR051046">
    <property type="entry name" value="MurCDEF_CellWall_CoF430Synth"/>
</dbReference>
<evidence type="ECO:0000313" key="17">
    <source>
        <dbReference type="Proteomes" id="UP000198967"/>
    </source>
</evidence>
<keyword evidence="9 10" id="KW-0961">Cell wall biogenesis/degradation</keyword>
<dbReference type="InterPro" id="IPR035911">
    <property type="entry name" value="MurE/MurF_N"/>
</dbReference>
<evidence type="ECO:0000256" key="8">
    <source>
        <dbReference type="ARBA" id="ARBA00023306"/>
    </source>
</evidence>
<comment type="pathway">
    <text evidence="10 11">Cell wall biogenesis; peptidoglycan biosynthesis.</text>
</comment>
<evidence type="ECO:0000259" key="15">
    <source>
        <dbReference type="Pfam" id="PF08245"/>
    </source>
</evidence>
<dbReference type="GO" id="GO:0005524">
    <property type="term" value="F:ATP binding"/>
    <property type="evidence" value="ECO:0007669"/>
    <property type="project" value="UniProtKB-UniRule"/>
</dbReference>
<evidence type="ECO:0000256" key="7">
    <source>
        <dbReference type="ARBA" id="ARBA00022984"/>
    </source>
</evidence>
<organism evidence="16 17">
    <name type="scientific">Pseudonocardia oroxyli</name>
    <dbReference type="NCBI Taxonomy" id="366584"/>
    <lineage>
        <taxon>Bacteria</taxon>
        <taxon>Bacillati</taxon>
        <taxon>Actinomycetota</taxon>
        <taxon>Actinomycetes</taxon>
        <taxon>Pseudonocardiales</taxon>
        <taxon>Pseudonocardiaceae</taxon>
        <taxon>Pseudonocardia</taxon>
    </lineage>
</organism>
<evidence type="ECO:0000259" key="13">
    <source>
        <dbReference type="Pfam" id="PF01225"/>
    </source>
</evidence>
<dbReference type="Gene3D" id="3.40.1390.10">
    <property type="entry name" value="MurE/MurF, N-terminal domain"/>
    <property type="match status" value="1"/>
</dbReference>
<feature type="domain" description="Mur ligase N-terminal catalytic" evidence="13">
    <location>
        <begin position="24"/>
        <end position="70"/>
    </location>
</feature>
<protein>
    <recommendedName>
        <fullName evidence="10 11">UDP-N-acetylmuramoyl-tripeptide--D-alanyl-D-alanine ligase</fullName>
        <ecNumber evidence="10 11">6.3.2.10</ecNumber>
    </recommendedName>
    <alternativeName>
        <fullName evidence="10">D-alanyl-D-alanine-adding enzyme</fullName>
    </alternativeName>
</protein>
<keyword evidence="5 10" id="KW-0067">ATP-binding</keyword>
<dbReference type="InterPro" id="IPR004101">
    <property type="entry name" value="Mur_ligase_C"/>
</dbReference>
<evidence type="ECO:0000256" key="11">
    <source>
        <dbReference type="RuleBase" id="RU004136"/>
    </source>
</evidence>
<evidence type="ECO:0000256" key="5">
    <source>
        <dbReference type="ARBA" id="ARBA00022840"/>
    </source>
</evidence>
<keyword evidence="17" id="KW-1185">Reference proteome</keyword>
<name>A0A1G7EKQ9_PSEOR</name>
<dbReference type="NCBIfam" id="TIGR01143">
    <property type="entry name" value="murF"/>
    <property type="match status" value="1"/>
</dbReference>
<dbReference type="GO" id="GO:0008360">
    <property type="term" value="P:regulation of cell shape"/>
    <property type="evidence" value="ECO:0007669"/>
    <property type="project" value="UniProtKB-KW"/>
</dbReference>
<evidence type="ECO:0000256" key="1">
    <source>
        <dbReference type="ARBA" id="ARBA00022490"/>
    </source>
</evidence>
<dbReference type="SUPFAM" id="SSF63418">
    <property type="entry name" value="MurE/MurF N-terminal domain"/>
    <property type="match status" value="1"/>
</dbReference>
<gene>
    <name evidence="10" type="primary">murF</name>
    <name evidence="16" type="ORF">SAMN05216377_101405</name>
</gene>
<dbReference type="AlphaFoldDB" id="A0A1G7EKQ9"/>
<dbReference type="EC" id="6.3.2.10" evidence="10 11"/>
<sequence>MRLAEVAAVTGGELHRATGDELVSSVEFDSRKVGPGALFLALPGERADGHGFAAAAVAAGASGVLAGRPVDAPSVIAPPGESYAGTDLGAADPDGAGAAVLTALGRLARHSVTTLPDLHVVGITGSSGKTSTKDLVAAVLRPLGETVAPPGSFNNELGHPWTALQAGESTRHLVVELSARGRGHIARLCRIAPPRIGVVLNVGSAHVGEFGSPEAIAQAKGELVEALPADGVAVLNTDDPRVAAMASRTKARAVGVGVGADADVRAEDVSLGAGRASFTLVTPAGSAPVSLQLVGAHHVGNALAAAAVALELGGTPAQIAEALSAATPASRWRMEVTERADGVTVVNDAYNANPESMTAALQALASIGRGRRTWAVLGPMAELGDTTEAAHRRIADTVRGLGVDRFVAVGTDHYTRESPTSDTRVPHSGHASPTPRTRESDTGPRVVADRDAALALLRAELAPGDVVLVKASRSAGLDRVADALLQELVSP</sequence>
<evidence type="ECO:0000256" key="4">
    <source>
        <dbReference type="ARBA" id="ARBA00022741"/>
    </source>
</evidence>
<feature type="compositionally biased region" description="Basic and acidic residues" evidence="12">
    <location>
        <begin position="436"/>
        <end position="446"/>
    </location>
</feature>
<keyword evidence="8 10" id="KW-0131">Cell cycle</keyword>
<dbReference type="InterPro" id="IPR000713">
    <property type="entry name" value="Mur_ligase_N"/>
</dbReference>
<evidence type="ECO:0000256" key="12">
    <source>
        <dbReference type="SAM" id="MobiDB-lite"/>
    </source>
</evidence>
<comment type="subcellular location">
    <subcellularLocation>
        <location evidence="10 11">Cytoplasm</location>
    </subcellularLocation>
</comment>
<keyword evidence="4 10" id="KW-0547">Nucleotide-binding</keyword>
<keyword evidence="2 10" id="KW-0436">Ligase</keyword>
<evidence type="ECO:0000256" key="9">
    <source>
        <dbReference type="ARBA" id="ARBA00023316"/>
    </source>
</evidence>
<dbReference type="GO" id="GO:0008766">
    <property type="term" value="F:UDP-N-acetylmuramoylalanyl-D-glutamyl-2,6-diaminopimelate-D-alanyl-D-alanine ligase activity"/>
    <property type="evidence" value="ECO:0007669"/>
    <property type="project" value="RHEA"/>
</dbReference>
<dbReference type="STRING" id="366584.SAMN05216377_101405"/>
<dbReference type="UniPathway" id="UPA00219"/>
<feature type="binding site" evidence="10">
    <location>
        <begin position="125"/>
        <end position="131"/>
    </location>
    <ligand>
        <name>ATP</name>
        <dbReference type="ChEBI" id="CHEBI:30616"/>
    </ligand>
</feature>
<keyword evidence="7 10" id="KW-0573">Peptidoglycan synthesis</keyword>
<dbReference type="GO" id="GO:0047480">
    <property type="term" value="F:UDP-N-acetylmuramoyl-tripeptide-D-alanyl-D-alanine ligase activity"/>
    <property type="evidence" value="ECO:0007669"/>
    <property type="project" value="UniProtKB-UniRule"/>
</dbReference>
<dbReference type="GO" id="GO:0009252">
    <property type="term" value="P:peptidoglycan biosynthetic process"/>
    <property type="evidence" value="ECO:0007669"/>
    <property type="project" value="UniProtKB-UniRule"/>
</dbReference>
<dbReference type="InterPro" id="IPR036615">
    <property type="entry name" value="Mur_ligase_C_dom_sf"/>
</dbReference>
<dbReference type="GO" id="GO:0005737">
    <property type="term" value="C:cytoplasm"/>
    <property type="evidence" value="ECO:0007669"/>
    <property type="project" value="UniProtKB-SubCell"/>
</dbReference>
<comment type="function">
    <text evidence="10 11">Involved in cell wall formation. Catalyzes the final step in the synthesis of UDP-N-acetylmuramoyl-pentapeptide, the precursor of murein.</text>
</comment>
<dbReference type="Proteomes" id="UP000198967">
    <property type="component" value="Unassembled WGS sequence"/>
</dbReference>
<keyword evidence="3 10" id="KW-0132">Cell division</keyword>
<feature type="region of interest" description="Disordered" evidence="12">
    <location>
        <begin position="413"/>
        <end position="446"/>
    </location>
</feature>
<dbReference type="PANTHER" id="PTHR43024:SF1">
    <property type="entry name" value="UDP-N-ACETYLMURAMOYL-TRIPEPTIDE--D-ALANYL-D-ALANINE LIGASE"/>
    <property type="match status" value="1"/>
</dbReference>
<dbReference type="SUPFAM" id="SSF53623">
    <property type="entry name" value="MurD-like peptide ligases, catalytic domain"/>
    <property type="match status" value="1"/>
</dbReference>
<accession>A0A1G7EKQ9</accession>
<dbReference type="EMBL" id="FNBE01000001">
    <property type="protein sequence ID" value="SDE64015.1"/>
    <property type="molecule type" value="Genomic_DNA"/>
</dbReference>
<dbReference type="HAMAP" id="MF_02019">
    <property type="entry name" value="MurF"/>
    <property type="match status" value="1"/>
</dbReference>
<comment type="similarity">
    <text evidence="10">Belongs to the MurCDEF family. MurF subfamily.</text>
</comment>
<evidence type="ECO:0000313" key="16">
    <source>
        <dbReference type="EMBL" id="SDE64015.1"/>
    </source>
</evidence>
<evidence type="ECO:0000256" key="6">
    <source>
        <dbReference type="ARBA" id="ARBA00022960"/>
    </source>
</evidence>
<proteinExistence type="inferred from homology"/>